<organism evidence="5 6">
    <name type="scientific">Faecalibacillus intestinalis</name>
    <dbReference type="NCBI Taxonomy" id="1982626"/>
    <lineage>
        <taxon>Bacteria</taxon>
        <taxon>Bacillati</taxon>
        <taxon>Bacillota</taxon>
        <taxon>Erysipelotrichia</taxon>
        <taxon>Erysipelotrichales</taxon>
        <taxon>Coprobacillaceae</taxon>
        <taxon>Faecalibacillus</taxon>
    </lineage>
</organism>
<evidence type="ECO:0000313" key="3">
    <source>
        <dbReference type="EMBL" id="MCB8562872.1"/>
    </source>
</evidence>
<feature type="transmembrane region" description="Helical" evidence="1">
    <location>
        <begin position="83"/>
        <end position="105"/>
    </location>
</feature>
<dbReference type="Proteomes" id="UP000240974">
    <property type="component" value="Unassembled WGS sequence"/>
</dbReference>
<evidence type="ECO:0000256" key="1">
    <source>
        <dbReference type="SAM" id="Phobius"/>
    </source>
</evidence>
<feature type="transmembrane region" description="Helical" evidence="1">
    <location>
        <begin position="6"/>
        <end position="30"/>
    </location>
</feature>
<dbReference type="AlphaFoldDB" id="A0A2T3G5T0"/>
<evidence type="ECO:0000313" key="4">
    <source>
        <dbReference type="EMBL" id="MCQ5062828.1"/>
    </source>
</evidence>
<dbReference type="EMBL" id="JAJDKQ010000033">
    <property type="protein sequence ID" value="MCB8562872.1"/>
    <property type="molecule type" value="Genomic_DNA"/>
</dbReference>
<keyword evidence="1" id="KW-0812">Transmembrane</keyword>
<dbReference type="EMBL" id="AP024085">
    <property type="protein sequence ID" value="BCL59014.1"/>
    <property type="molecule type" value="Genomic_DNA"/>
</dbReference>
<reference evidence="2" key="2">
    <citation type="journal article" date="2020" name="Microbiol. Resour. Announc.">
        <title>Complete Genome Sequence of Faecalibacillus intestinalis JCM 34082, Isolated from Feces from a Healthy Japanese Female.</title>
        <authorList>
            <person name="Sakamoto M."/>
            <person name="Ikeyama N."/>
            <person name="Toyoda A."/>
            <person name="Murakami T."/>
            <person name="Mori H."/>
            <person name="Ohkuma M."/>
        </authorList>
    </citation>
    <scope>NUCLEOTIDE SEQUENCE</scope>
    <source>
        <strain evidence="2">14EGH31</strain>
    </source>
</reference>
<keyword evidence="1" id="KW-1133">Transmembrane helix</keyword>
<dbReference type="Proteomes" id="UP001204814">
    <property type="component" value="Unassembled WGS sequence"/>
</dbReference>
<dbReference type="GeneID" id="70581164"/>
<name>A0A2T3G5T0_9FIRM</name>
<reference evidence="4" key="5">
    <citation type="submission" date="2022-06" db="EMBL/GenBank/DDBJ databases">
        <title>Isolation of gut microbiota from human fecal samples.</title>
        <authorList>
            <person name="Pamer E.G."/>
            <person name="Barat B."/>
            <person name="Waligurski E."/>
            <person name="Medina S."/>
            <person name="Paddock L."/>
            <person name="Mostad J."/>
        </authorList>
    </citation>
    <scope>NUCLEOTIDE SEQUENCE</scope>
    <source>
        <strain evidence="4">DFI.6.24</strain>
    </source>
</reference>
<evidence type="ECO:0008006" key="8">
    <source>
        <dbReference type="Google" id="ProtNLM"/>
    </source>
</evidence>
<reference evidence="5 6" key="1">
    <citation type="journal article" date="2019" name="Int. J. Syst. Evol. Microbiol.">
        <title>Faecalibacillus intestinalis gen. nov., sp. nov. and Faecalibacillus faecis sp. nov., isolated from human faeces.</title>
        <authorList>
            <person name="Seo B."/>
            <person name="Jeon K."/>
            <person name="Baek I."/>
            <person name="Lee Y.M."/>
            <person name="Baek K."/>
            <person name="Ko G."/>
        </authorList>
    </citation>
    <scope>NUCLEOTIDE SEQUENCE [LARGE SCALE GENOMIC DNA]</scope>
    <source>
        <strain evidence="5 6">SNUG30099</strain>
    </source>
</reference>
<reference evidence="7" key="3">
    <citation type="submission" date="2020-09" db="EMBL/GenBank/DDBJ databases">
        <title>Complete genome sequencing of Faecalibacillus intestinalis strain 14EGH31.</title>
        <authorList>
            <person name="Sakamoto M."/>
            <person name="Murakami T."/>
            <person name="Mori H."/>
        </authorList>
    </citation>
    <scope>NUCLEOTIDE SEQUENCE [LARGE SCALE GENOMIC DNA]</scope>
    <source>
        <strain evidence="7">14EGH31</strain>
    </source>
</reference>
<keyword evidence="6" id="KW-1185">Reference proteome</keyword>
<accession>A0A2T3G5T0</accession>
<dbReference type="Proteomes" id="UP000593842">
    <property type="component" value="Chromosome"/>
</dbReference>
<gene>
    <name evidence="5" type="ORF">C7U54_01725</name>
    <name evidence="2" type="ORF">Fi14EGH31_27260</name>
    <name evidence="3" type="ORF">LJD74_12845</name>
    <name evidence="4" type="ORF">NE542_13475</name>
</gene>
<evidence type="ECO:0000313" key="5">
    <source>
        <dbReference type="EMBL" id="PST42883.1"/>
    </source>
</evidence>
<dbReference type="RefSeq" id="WP_022002589.1">
    <property type="nucleotide sequence ID" value="NZ_AP024085.1"/>
</dbReference>
<evidence type="ECO:0000313" key="2">
    <source>
        <dbReference type="EMBL" id="BCL59014.1"/>
    </source>
</evidence>
<reference evidence="3" key="4">
    <citation type="submission" date="2021-10" db="EMBL/GenBank/DDBJ databases">
        <title>Collection of gut derived symbiotic bacterial strains cultured from healthy donors.</title>
        <authorList>
            <person name="Lin H."/>
            <person name="Littmann E."/>
            <person name="Kohout C."/>
            <person name="Pamer E.G."/>
        </authorList>
    </citation>
    <scope>NUCLEOTIDE SEQUENCE</scope>
    <source>
        <strain evidence="3">DFI.5.2</strain>
    </source>
</reference>
<evidence type="ECO:0000313" key="7">
    <source>
        <dbReference type="Proteomes" id="UP000593842"/>
    </source>
</evidence>
<dbReference type="Proteomes" id="UP001197827">
    <property type="component" value="Unassembled WGS sequence"/>
</dbReference>
<sequence>MGDLKYLLPILVAVILVWITYLVINFVATIIKTKKKDDTMVCGLNMQGKIFYAIIIVIYLVMLVYCIYYMITHLLSGDVDSVYLPLNALTIYSFVFYLMIQWIIFFGQKQVLIGRVLFDYRKIKRVTYPKKTKLRFTYGQKTLETYIRFIDDSILKKSLQRSR</sequence>
<protein>
    <recommendedName>
        <fullName evidence="8">DUF5673 domain-containing protein</fullName>
    </recommendedName>
</protein>
<evidence type="ECO:0000313" key="6">
    <source>
        <dbReference type="Proteomes" id="UP000240974"/>
    </source>
</evidence>
<keyword evidence="1" id="KW-0472">Membrane</keyword>
<dbReference type="KEGG" id="fit:Fi14EGH31_27260"/>
<feature type="transmembrane region" description="Helical" evidence="1">
    <location>
        <begin position="50"/>
        <end position="71"/>
    </location>
</feature>
<dbReference type="EMBL" id="JANGBO010000020">
    <property type="protein sequence ID" value="MCQ5062828.1"/>
    <property type="molecule type" value="Genomic_DNA"/>
</dbReference>
<proteinExistence type="predicted"/>
<dbReference type="EMBL" id="PYLQ01000002">
    <property type="protein sequence ID" value="PST42883.1"/>
    <property type="molecule type" value="Genomic_DNA"/>
</dbReference>